<proteinExistence type="predicted"/>
<reference evidence="2" key="1">
    <citation type="submission" date="2019-04" db="EMBL/GenBank/DDBJ databases">
        <title>Evolution of Biomass-Degrading Anaerobic Consortia Revealed by Metagenomics.</title>
        <authorList>
            <person name="Peng X."/>
        </authorList>
    </citation>
    <scope>NUCLEOTIDE SEQUENCE</scope>
    <source>
        <strain evidence="2">SIG254</strain>
    </source>
</reference>
<evidence type="ECO:0000259" key="1">
    <source>
        <dbReference type="SMART" id="SM00953"/>
    </source>
</evidence>
<sequence length="282" mass="32940">MNESHIQSTVLTNSYRIVEKYVKEIAHNPSEYNKELIEILDKVIDEDFDNFLMDIPKQIFRARVVKHPIREDERFEELEYSGYNDDNSREAPLTKSEAGRNSIKGQAYFYGASDKETACAEIKPKLDELISVAEFEMSPSLRIIDFCRDRVINNAEKSINVPLVITEVMAMFCLPVERQDDYLASQILAEHIRKTGVDGISYRSAYTNGTNYTIFNCNKNNLKFMKSWMVVNRNIEYTFMDIENKNVFKTANIYKSEYSEEIREYLARKPGMQNSAFVRRKF</sequence>
<evidence type="ECO:0000313" key="3">
    <source>
        <dbReference type="Proteomes" id="UP000768462"/>
    </source>
</evidence>
<name>A0A927WAN5_9CLOT</name>
<protein>
    <submittedName>
        <fullName evidence="2">RES domain-containing protein</fullName>
    </submittedName>
</protein>
<dbReference type="Proteomes" id="UP000768462">
    <property type="component" value="Unassembled WGS sequence"/>
</dbReference>
<evidence type="ECO:0000313" key="2">
    <source>
        <dbReference type="EMBL" id="MBE6059755.1"/>
    </source>
</evidence>
<dbReference type="InterPro" id="IPR014914">
    <property type="entry name" value="RES_dom"/>
</dbReference>
<organism evidence="2 3">
    <name type="scientific">Clostridium sulfidigenes</name>
    <dbReference type="NCBI Taxonomy" id="318464"/>
    <lineage>
        <taxon>Bacteria</taxon>
        <taxon>Bacillati</taxon>
        <taxon>Bacillota</taxon>
        <taxon>Clostridia</taxon>
        <taxon>Eubacteriales</taxon>
        <taxon>Clostridiaceae</taxon>
        <taxon>Clostridium</taxon>
    </lineage>
</organism>
<dbReference type="SMART" id="SM00953">
    <property type="entry name" value="RES"/>
    <property type="match status" value="1"/>
</dbReference>
<gene>
    <name evidence="2" type="ORF">E7215_06235</name>
</gene>
<accession>A0A927WAN5</accession>
<dbReference type="Pfam" id="PF08808">
    <property type="entry name" value="RES"/>
    <property type="match status" value="1"/>
</dbReference>
<feature type="domain" description="RES" evidence="1">
    <location>
        <begin position="86"/>
        <end position="225"/>
    </location>
</feature>
<comment type="caution">
    <text evidence="2">The sequence shown here is derived from an EMBL/GenBank/DDBJ whole genome shotgun (WGS) entry which is preliminary data.</text>
</comment>
<dbReference type="EMBL" id="SVCM01000072">
    <property type="protein sequence ID" value="MBE6059755.1"/>
    <property type="molecule type" value="Genomic_DNA"/>
</dbReference>
<dbReference type="AlphaFoldDB" id="A0A927WAN5"/>